<reference evidence="5" key="2">
    <citation type="journal article" date="2021" name="PeerJ">
        <title>Extensive microbial diversity within the chicken gut microbiome revealed by metagenomics and culture.</title>
        <authorList>
            <person name="Gilroy R."/>
            <person name="Ravi A."/>
            <person name="Getino M."/>
            <person name="Pursley I."/>
            <person name="Horton D.L."/>
            <person name="Alikhan N.F."/>
            <person name="Baker D."/>
            <person name="Gharbi K."/>
            <person name="Hall N."/>
            <person name="Watson M."/>
            <person name="Adriaenssens E.M."/>
            <person name="Foster-Nyarko E."/>
            <person name="Jarju S."/>
            <person name="Secka A."/>
            <person name="Antonio M."/>
            <person name="Oren A."/>
            <person name="Chaudhuri R.R."/>
            <person name="La Ragione R."/>
            <person name="Hildebrand F."/>
            <person name="Pallen M.J."/>
        </authorList>
    </citation>
    <scope>NUCLEOTIDE SEQUENCE</scope>
    <source>
        <strain evidence="5">ChiGjej1B1-24693</strain>
    </source>
</reference>
<dbReference type="GO" id="GO:0003700">
    <property type="term" value="F:DNA-binding transcription factor activity"/>
    <property type="evidence" value="ECO:0007669"/>
    <property type="project" value="TreeGrafter"/>
</dbReference>
<accession>A0A9D1GZG7</accession>
<name>A0A9D1GZG7_9ACTN</name>
<keyword evidence="1" id="KW-0805">Transcription regulation</keyword>
<proteinExistence type="predicted"/>
<evidence type="ECO:0000256" key="1">
    <source>
        <dbReference type="ARBA" id="ARBA00023015"/>
    </source>
</evidence>
<sequence length="338" mass="36311">MSRRSSHPRLVDVAERAGVSMRTVSNVVNGYVHVSAGTRERVEQAVAELGYRPNLVARNLARGRTGLVALVVPQLEMPYFASLAQQMLDAAEAMGLHLVVEQTHGSRERELAALEGSFGQRIDGIVLSPTTLDRDDIEARRSTLPLVLLGDRDWPDSVTSVAIDRLAAACAAVEHLLDTGRRRVAIVGTNLNASNARWQGWHDTLTAARCPVSSDLQFETTGISGDDGESAARRIVELQERPDAVFCVTDWIALGLIRGLQRAGLDVPDDIAVVGHDDIPYGRASNPTLTTISPNRAEIATIALQAVSDAQEGPQRQTVGWSLVVRESSAGHGGVANP</sequence>
<dbReference type="InterPro" id="IPR000843">
    <property type="entry name" value="HTH_LacI"/>
</dbReference>
<dbReference type="AlphaFoldDB" id="A0A9D1GZG7"/>
<dbReference type="Pfam" id="PF00356">
    <property type="entry name" value="LacI"/>
    <property type="match status" value="1"/>
</dbReference>
<comment type="caution">
    <text evidence="5">The sequence shown here is derived from an EMBL/GenBank/DDBJ whole genome shotgun (WGS) entry which is preliminary data.</text>
</comment>
<reference evidence="5" key="1">
    <citation type="submission" date="2020-10" db="EMBL/GenBank/DDBJ databases">
        <authorList>
            <person name="Gilroy R."/>
        </authorList>
    </citation>
    <scope>NUCLEOTIDE SEQUENCE</scope>
    <source>
        <strain evidence="5">ChiGjej1B1-24693</strain>
    </source>
</reference>
<dbReference type="PROSITE" id="PS00356">
    <property type="entry name" value="HTH_LACI_1"/>
    <property type="match status" value="1"/>
</dbReference>
<dbReference type="PROSITE" id="PS50932">
    <property type="entry name" value="HTH_LACI_2"/>
    <property type="match status" value="1"/>
</dbReference>
<dbReference type="PANTHER" id="PTHR30146">
    <property type="entry name" value="LACI-RELATED TRANSCRIPTIONAL REPRESSOR"/>
    <property type="match status" value="1"/>
</dbReference>
<gene>
    <name evidence="5" type="ORF">IAA98_10460</name>
</gene>
<dbReference type="GO" id="GO:0000976">
    <property type="term" value="F:transcription cis-regulatory region binding"/>
    <property type="evidence" value="ECO:0007669"/>
    <property type="project" value="TreeGrafter"/>
</dbReference>
<dbReference type="Pfam" id="PF13377">
    <property type="entry name" value="Peripla_BP_3"/>
    <property type="match status" value="1"/>
</dbReference>
<dbReference type="SMART" id="SM00354">
    <property type="entry name" value="HTH_LACI"/>
    <property type="match status" value="1"/>
</dbReference>
<dbReference type="InterPro" id="IPR046335">
    <property type="entry name" value="LacI/GalR-like_sensor"/>
</dbReference>
<feature type="domain" description="HTH lacI-type" evidence="4">
    <location>
        <begin position="8"/>
        <end position="62"/>
    </location>
</feature>
<dbReference type="CDD" id="cd01392">
    <property type="entry name" value="HTH_LacI"/>
    <property type="match status" value="1"/>
</dbReference>
<dbReference type="Proteomes" id="UP000886842">
    <property type="component" value="Unassembled WGS sequence"/>
</dbReference>
<evidence type="ECO:0000256" key="2">
    <source>
        <dbReference type="ARBA" id="ARBA00023125"/>
    </source>
</evidence>
<evidence type="ECO:0000259" key="4">
    <source>
        <dbReference type="PROSITE" id="PS50932"/>
    </source>
</evidence>
<dbReference type="InterPro" id="IPR010982">
    <property type="entry name" value="Lambda_DNA-bd_dom_sf"/>
</dbReference>
<keyword evidence="2 5" id="KW-0238">DNA-binding</keyword>
<dbReference type="Gene3D" id="3.40.50.2300">
    <property type="match status" value="2"/>
</dbReference>
<dbReference type="InterPro" id="IPR028082">
    <property type="entry name" value="Peripla_BP_I"/>
</dbReference>
<organism evidence="5 6">
    <name type="scientific">Candidatus Avipropionibacterium avicola</name>
    <dbReference type="NCBI Taxonomy" id="2840701"/>
    <lineage>
        <taxon>Bacteria</taxon>
        <taxon>Bacillati</taxon>
        <taxon>Actinomycetota</taxon>
        <taxon>Actinomycetes</taxon>
        <taxon>Propionibacteriales</taxon>
        <taxon>Propionibacteriaceae</taxon>
        <taxon>Propionibacteriaceae incertae sedis</taxon>
        <taxon>Candidatus Avipropionibacterium</taxon>
    </lineage>
</organism>
<dbReference type="PANTHER" id="PTHR30146:SF109">
    <property type="entry name" value="HTH-TYPE TRANSCRIPTIONAL REGULATOR GALS"/>
    <property type="match status" value="1"/>
</dbReference>
<keyword evidence="3" id="KW-0804">Transcription</keyword>
<evidence type="ECO:0000313" key="5">
    <source>
        <dbReference type="EMBL" id="HIT75997.1"/>
    </source>
</evidence>
<dbReference type="EMBL" id="DVLP01000310">
    <property type="protein sequence ID" value="HIT75997.1"/>
    <property type="molecule type" value="Genomic_DNA"/>
</dbReference>
<evidence type="ECO:0000256" key="3">
    <source>
        <dbReference type="ARBA" id="ARBA00023163"/>
    </source>
</evidence>
<protein>
    <submittedName>
        <fullName evidence="5">LacI family DNA-binding transcriptional regulator</fullName>
    </submittedName>
</protein>
<dbReference type="SUPFAM" id="SSF53822">
    <property type="entry name" value="Periplasmic binding protein-like I"/>
    <property type="match status" value="1"/>
</dbReference>
<dbReference type="CDD" id="cd06267">
    <property type="entry name" value="PBP1_LacI_sugar_binding-like"/>
    <property type="match status" value="1"/>
</dbReference>
<dbReference type="Gene3D" id="1.10.260.40">
    <property type="entry name" value="lambda repressor-like DNA-binding domains"/>
    <property type="match status" value="1"/>
</dbReference>
<dbReference type="SUPFAM" id="SSF47413">
    <property type="entry name" value="lambda repressor-like DNA-binding domains"/>
    <property type="match status" value="1"/>
</dbReference>
<evidence type="ECO:0000313" key="6">
    <source>
        <dbReference type="Proteomes" id="UP000886842"/>
    </source>
</evidence>